<dbReference type="AlphaFoldDB" id="A0A1I0W353"/>
<dbReference type="STRING" id="237679.SAMN04488072_102125"/>
<evidence type="ECO:0000313" key="1">
    <source>
        <dbReference type="EMBL" id="SFA82316.1"/>
    </source>
</evidence>
<proteinExistence type="predicted"/>
<sequence>MNYNQQHMYELCKKHMHSYVLAEMNDGTQVDGIITGIDDEYVYMAIPIGQDNNMGSHHQHHRPFGFGGFGYGYPGYGYGFGGYPGYGRPRRFSRLVLPLAALTALSVLPWY</sequence>
<dbReference type="Proteomes" id="UP000198642">
    <property type="component" value="Unassembled WGS sequence"/>
</dbReference>
<name>A0A1I0W353_9BACI</name>
<reference evidence="1 2" key="1">
    <citation type="submission" date="2016-10" db="EMBL/GenBank/DDBJ databases">
        <authorList>
            <person name="de Groot N.N."/>
        </authorList>
    </citation>
    <scope>NUCLEOTIDE SEQUENCE [LARGE SCALE GENOMIC DNA]</scope>
    <source>
        <strain evidence="1 2">CGMCC 1.3702</strain>
    </source>
</reference>
<protein>
    <submittedName>
        <fullName evidence="1">Uncharacterized protein</fullName>
    </submittedName>
</protein>
<evidence type="ECO:0000313" key="2">
    <source>
        <dbReference type="Proteomes" id="UP000198642"/>
    </source>
</evidence>
<dbReference type="OrthoDB" id="2943863at2"/>
<dbReference type="EMBL" id="FOJW01000002">
    <property type="protein sequence ID" value="SFA82316.1"/>
    <property type="molecule type" value="Genomic_DNA"/>
</dbReference>
<keyword evidence="2" id="KW-1185">Reference proteome</keyword>
<gene>
    <name evidence="1" type="ORF">SAMN04488072_102125</name>
</gene>
<organism evidence="1 2">
    <name type="scientific">Lentibacillus halodurans</name>
    <dbReference type="NCBI Taxonomy" id="237679"/>
    <lineage>
        <taxon>Bacteria</taxon>
        <taxon>Bacillati</taxon>
        <taxon>Bacillota</taxon>
        <taxon>Bacilli</taxon>
        <taxon>Bacillales</taxon>
        <taxon>Bacillaceae</taxon>
        <taxon>Lentibacillus</taxon>
    </lineage>
</organism>
<accession>A0A1I0W353</accession>
<dbReference type="RefSeq" id="WP_090233577.1">
    <property type="nucleotide sequence ID" value="NZ_FOJW01000002.1"/>
</dbReference>